<comment type="caution">
    <text evidence="1">The sequence shown here is derived from an EMBL/GenBank/DDBJ whole genome shotgun (WGS) entry which is preliminary data.</text>
</comment>
<dbReference type="Proteomes" id="UP000316612">
    <property type="component" value="Unassembled WGS sequence"/>
</dbReference>
<protein>
    <submittedName>
        <fullName evidence="1">Uncharacterized protein</fullName>
    </submittedName>
</protein>
<organism evidence="1 2">
    <name type="scientific">Glutamicibacter uratoxydans</name>
    <name type="common">Arthrobacter uratoxydans</name>
    <dbReference type="NCBI Taxonomy" id="43667"/>
    <lineage>
        <taxon>Bacteria</taxon>
        <taxon>Bacillati</taxon>
        <taxon>Actinomycetota</taxon>
        <taxon>Actinomycetes</taxon>
        <taxon>Micrococcales</taxon>
        <taxon>Micrococcaceae</taxon>
        <taxon>Glutamicibacter</taxon>
    </lineage>
</organism>
<reference evidence="1 2" key="1">
    <citation type="submission" date="2019-06" db="EMBL/GenBank/DDBJ databases">
        <title>Whole genome shotgun sequence of Glutamicibacter uratoxydans NBRC 15515.</title>
        <authorList>
            <person name="Hosoyama A."/>
            <person name="Uohara A."/>
            <person name="Ohji S."/>
            <person name="Ichikawa N."/>
        </authorList>
    </citation>
    <scope>NUCLEOTIDE SEQUENCE [LARGE SCALE GENOMIC DNA]</scope>
    <source>
        <strain evidence="1 2">NBRC 15515</strain>
    </source>
</reference>
<accession>A0A4Y4DTA3</accession>
<evidence type="ECO:0000313" key="2">
    <source>
        <dbReference type="Proteomes" id="UP000316612"/>
    </source>
</evidence>
<dbReference type="EMBL" id="BJNY01000006">
    <property type="protein sequence ID" value="GED05721.1"/>
    <property type="molecule type" value="Genomic_DNA"/>
</dbReference>
<name>A0A4Y4DTA3_GLUUR</name>
<gene>
    <name evidence="1" type="ORF">AUR04nite_12530</name>
</gene>
<sequence>MVVDEDLTNSTLGERAWASQTQLRFVEVEYEQNLTKRLVRAFNIGFVRSLGTILDK</sequence>
<proteinExistence type="predicted"/>
<evidence type="ECO:0000313" key="1">
    <source>
        <dbReference type="EMBL" id="GED05721.1"/>
    </source>
</evidence>
<keyword evidence="2" id="KW-1185">Reference proteome</keyword>
<dbReference type="AlphaFoldDB" id="A0A4Y4DTA3"/>